<dbReference type="SMR" id="Q4CSK2"/>
<dbReference type="AlphaFoldDB" id="Q4CSK2"/>
<evidence type="ECO:0000256" key="1">
    <source>
        <dbReference type="SAM" id="Phobius"/>
    </source>
</evidence>
<dbReference type="InParanoid" id="Q4CSK2"/>
<keyword evidence="1" id="KW-0812">Transmembrane</keyword>
<gene>
    <name evidence="2" type="ORF">Tc00.1047053509957.10</name>
</gene>
<dbReference type="RefSeq" id="XP_805104.1">
    <property type="nucleotide sequence ID" value="XM_800011.1"/>
</dbReference>
<dbReference type="KEGG" id="tcr:509957.10"/>
<reference evidence="2 3" key="1">
    <citation type="journal article" date="2005" name="Science">
        <title>The genome sequence of Trypanosoma cruzi, etiologic agent of Chagas disease.</title>
        <authorList>
            <person name="El-Sayed N.M."/>
            <person name="Myler P.J."/>
            <person name="Bartholomeu D.C."/>
            <person name="Nilsson D."/>
            <person name="Aggarwal G."/>
            <person name="Tran A.N."/>
            <person name="Ghedin E."/>
            <person name="Worthey E.A."/>
            <person name="Delcher A.L."/>
            <person name="Blandin G."/>
            <person name="Westenberger S.J."/>
            <person name="Caler E."/>
            <person name="Cerqueira G.C."/>
            <person name="Branche C."/>
            <person name="Haas B."/>
            <person name="Anupama A."/>
            <person name="Arner E."/>
            <person name="Aslund L."/>
            <person name="Attipoe P."/>
            <person name="Bontempi E."/>
            <person name="Bringaud F."/>
            <person name="Burton P."/>
            <person name="Cadag E."/>
            <person name="Campbell D.A."/>
            <person name="Carrington M."/>
            <person name="Crabtree J."/>
            <person name="Darban H."/>
            <person name="da Silveira J.F."/>
            <person name="de Jong P."/>
            <person name="Edwards K."/>
            <person name="Englund P.T."/>
            <person name="Fazelina G."/>
            <person name="Feldblyum T."/>
            <person name="Ferella M."/>
            <person name="Frasch A.C."/>
            <person name="Gull K."/>
            <person name="Horn D."/>
            <person name="Hou L."/>
            <person name="Huang Y."/>
            <person name="Kindlund E."/>
            <person name="Klingbeil M."/>
            <person name="Kluge S."/>
            <person name="Koo H."/>
            <person name="Lacerda D."/>
            <person name="Levin M.J."/>
            <person name="Lorenzi H."/>
            <person name="Louie T."/>
            <person name="Machado C.R."/>
            <person name="McCulloch R."/>
            <person name="McKenna A."/>
            <person name="Mizuno Y."/>
            <person name="Mottram J.C."/>
            <person name="Nelson S."/>
            <person name="Ochaya S."/>
            <person name="Osoegawa K."/>
            <person name="Pai G."/>
            <person name="Parsons M."/>
            <person name="Pentony M."/>
            <person name="Pettersson U."/>
            <person name="Pop M."/>
            <person name="Ramirez J.L."/>
            <person name="Rinta J."/>
            <person name="Robertson L."/>
            <person name="Salzberg S.L."/>
            <person name="Sanchez D.O."/>
            <person name="Seyler A."/>
            <person name="Sharma R."/>
            <person name="Shetty J."/>
            <person name="Simpson A.J."/>
            <person name="Sisk E."/>
            <person name="Tammi M.T."/>
            <person name="Tarleton R."/>
            <person name="Teixeira S."/>
            <person name="Van Aken S."/>
            <person name="Vogt C."/>
            <person name="Ward P.N."/>
            <person name="Wickstead B."/>
            <person name="Wortman J."/>
            <person name="White O."/>
            <person name="Fraser C.M."/>
            <person name="Stuart K.D."/>
            <person name="Andersson B."/>
        </authorList>
    </citation>
    <scope>NUCLEOTIDE SEQUENCE [LARGE SCALE GENOMIC DNA]</scope>
    <source>
        <strain evidence="2 3">CL Brener</strain>
    </source>
</reference>
<name>Q4CSK2_TRYCC</name>
<feature type="transmembrane region" description="Helical" evidence="1">
    <location>
        <begin position="27"/>
        <end position="46"/>
    </location>
</feature>
<comment type="caution">
    <text evidence="2">The sequence shown here is derived from an EMBL/GenBank/DDBJ whole genome shotgun (WGS) entry which is preliminary data.</text>
</comment>
<dbReference type="GeneID" id="3534743"/>
<accession>Q4CSK2</accession>
<organism evidence="2 3">
    <name type="scientific">Trypanosoma cruzi (strain CL Brener)</name>
    <dbReference type="NCBI Taxonomy" id="353153"/>
    <lineage>
        <taxon>Eukaryota</taxon>
        <taxon>Discoba</taxon>
        <taxon>Euglenozoa</taxon>
        <taxon>Kinetoplastea</taxon>
        <taxon>Metakinetoplastina</taxon>
        <taxon>Trypanosomatida</taxon>
        <taxon>Trypanosomatidae</taxon>
        <taxon>Trypanosoma</taxon>
        <taxon>Schizotrypanum</taxon>
    </lineage>
</organism>
<sequence length="185" mass="20911">MLLCSQQKFYPQQNGKKGHTPRHTTEVCYSPCFMNLYLMSILYCFLTSWTKCRRAMESDVLDKRPLFCTAGHCCALSSGAPTYASHDAVGVVLEAEIGCATYIYIYIYICYACFIIIVFNVLKHLLSSLVLHRDTQFAVVDCFVVCMYFLYFALFGVVFLRGGAYMQGMRVCEGQGVCRISHVAV</sequence>
<dbReference type="Proteomes" id="UP000002296">
    <property type="component" value="Unassembled WGS sequence"/>
</dbReference>
<dbReference type="EMBL" id="AAHK01002114">
    <property type="protein sequence ID" value="EAN83253.1"/>
    <property type="molecule type" value="Genomic_DNA"/>
</dbReference>
<evidence type="ECO:0000313" key="2">
    <source>
        <dbReference type="EMBL" id="EAN83253.1"/>
    </source>
</evidence>
<proteinExistence type="predicted"/>
<feature type="transmembrane region" description="Helical" evidence="1">
    <location>
        <begin position="103"/>
        <end position="122"/>
    </location>
</feature>
<keyword evidence="3" id="KW-1185">Reference proteome</keyword>
<evidence type="ECO:0000313" key="3">
    <source>
        <dbReference type="Proteomes" id="UP000002296"/>
    </source>
</evidence>
<keyword evidence="1" id="KW-1133">Transmembrane helix</keyword>
<feature type="transmembrane region" description="Helical" evidence="1">
    <location>
        <begin position="137"/>
        <end position="160"/>
    </location>
</feature>
<keyword evidence="1" id="KW-0472">Membrane</keyword>
<dbReference type="PaxDb" id="353153-Q4CSK2"/>
<protein>
    <submittedName>
        <fullName evidence="2">Uncharacterized protein</fullName>
    </submittedName>
</protein>